<dbReference type="Gene3D" id="3.40.50.11540">
    <property type="entry name" value="NADH-ubiquinone oxidoreductase 51kDa subunit"/>
    <property type="match status" value="1"/>
</dbReference>
<evidence type="ECO:0000313" key="7">
    <source>
        <dbReference type="EMBL" id="UYC82466.1"/>
    </source>
</evidence>
<reference evidence="7" key="1">
    <citation type="submission" date="2022-09" db="EMBL/GenBank/DDBJ databases">
        <title>Taxonomy of Curtobacterium flaccumfaciens.</title>
        <authorList>
            <person name="Osdaghi E."/>
            <person name="Taghavi S.M."/>
            <person name="Hamidizade M."/>
            <person name="Abachi H."/>
            <person name="Fazliarab A."/>
            <person name="Baeyen S."/>
            <person name="Portier P."/>
            <person name="Van Vaerenbergh J."/>
            <person name="Jacques M.-A."/>
        </authorList>
    </citation>
    <scope>NUCLEOTIDE SEQUENCE</scope>
    <source>
        <strain evidence="7">AGQB46</strain>
    </source>
</reference>
<dbReference type="SMART" id="SM00928">
    <property type="entry name" value="NADH_4Fe-4S"/>
    <property type="match status" value="1"/>
</dbReference>
<dbReference type="EMBL" id="CP106879">
    <property type="protein sequence ID" value="UYC82466.1"/>
    <property type="molecule type" value="Genomic_DNA"/>
</dbReference>
<evidence type="ECO:0000256" key="3">
    <source>
        <dbReference type="ARBA" id="ARBA00022723"/>
    </source>
</evidence>
<dbReference type="PANTHER" id="PTHR43578">
    <property type="entry name" value="NADH-QUINONE OXIDOREDUCTASE SUBUNIT F"/>
    <property type="match status" value="1"/>
</dbReference>
<dbReference type="AlphaFoldDB" id="A0A9Q9PC50"/>
<sequence>MTLTHPRTVVPPTGTRRLLAAPGPARIDHEDAFGPMPQLGPWVVDELGRAGVDGRGGAGFPLARKLAAVTARGRRRGRGAPLVVANGAEGEPASRKDAVLLERAPHLVLDGIVVAAAAIGASEAVLATSDRLAGPVRRALAERADRGAGPVPISVRVLPHASFVSGEASALASAVAGGRGLPEDRVVRLAERGPSGRPTLVSNVETLAQAALVVRFGAAWARGVGSTSAPGTRLVTVSDVTDPTTAVVLETAGGAPLGELLRASRLPVTDPAHARAVLVGGWGGTWLPAAALDASFDPEGLARWGAVPGVGVLAVLDDRTCPIAVTARLATALAGASAGRCGPCVNGLPRIADVVGDLASGRAGVGSVASGRAAGDLAGEVRRVAALVDGRGACHHPDGVARMVRSALDVFHDDVQAHLGGGCLLQRGGAR</sequence>
<dbReference type="PANTHER" id="PTHR43578:SF3">
    <property type="entry name" value="NADH-QUINONE OXIDOREDUCTASE SUBUNIT F"/>
    <property type="match status" value="1"/>
</dbReference>
<protein>
    <recommendedName>
        <fullName evidence="6">NADH-ubiquinone oxidoreductase 51kDa subunit iron-sulphur binding domain-containing protein</fullName>
    </recommendedName>
</protein>
<dbReference type="InterPro" id="IPR037207">
    <property type="entry name" value="Nuop51_4Fe4S-bd_sf"/>
</dbReference>
<keyword evidence="5" id="KW-0411">Iron-sulfur</keyword>
<comment type="similarity">
    <text evidence="1">Belongs to the complex I 51 kDa subunit family.</text>
</comment>
<dbReference type="Gene3D" id="1.20.1440.230">
    <property type="entry name" value="NADH-ubiquinone oxidoreductase 51kDa subunit, iron-sulphur binding domain"/>
    <property type="match status" value="1"/>
</dbReference>
<evidence type="ECO:0000256" key="2">
    <source>
        <dbReference type="ARBA" id="ARBA00022485"/>
    </source>
</evidence>
<dbReference type="InterPro" id="IPR011538">
    <property type="entry name" value="Nuo51_FMN-bd"/>
</dbReference>
<dbReference type="Gene3D" id="3.10.20.600">
    <property type="match status" value="1"/>
</dbReference>
<dbReference type="Pfam" id="PF10589">
    <property type="entry name" value="NADH_4Fe-4S"/>
    <property type="match status" value="1"/>
</dbReference>
<dbReference type="SUPFAM" id="SSF142019">
    <property type="entry name" value="Nqo1 FMN-binding domain-like"/>
    <property type="match status" value="1"/>
</dbReference>
<keyword evidence="3" id="KW-0479">Metal-binding</keyword>
<feature type="domain" description="NADH-ubiquinone oxidoreductase 51kDa subunit iron-sulphur binding" evidence="6">
    <location>
        <begin position="323"/>
        <end position="368"/>
    </location>
</feature>
<gene>
    <name evidence="7" type="ORF">OE229_08400</name>
</gene>
<dbReference type="GO" id="GO:0051539">
    <property type="term" value="F:4 iron, 4 sulfur cluster binding"/>
    <property type="evidence" value="ECO:0007669"/>
    <property type="project" value="UniProtKB-KW"/>
</dbReference>
<accession>A0A9Q9PC50</accession>
<dbReference type="SUPFAM" id="SSF140490">
    <property type="entry name" value="Nqo1C-terminal domain-like"/>
    <property type="match status" value="1"/>
</dbReference>
<keyword evidence="4" id="KW-0408">Iron</keyword>
<dbReference type="RefSeq" id="WP_262137404.1">
    <property type="nucleotide sequence ID" value="NZ_CP106879.1"/>
</dbReference>
<proteinExistence type="inferred from homology"/>
<dbReference type="InterPro" id="IPR019575">
    <property type="entry name" value="Nuop51_4Fe4S-bd"/>
</dbReference>
<dbReference type="GO" id="GO:0046872">
    <property type="term" value="F:metal ion binding"/>
    <property type="evidence" value="ECO:0007669"/>
    <property type="project" value="UniProtKB-KW"/>
</dbReference>
<evidence type="ECO:0000256" key="1">
    <source>
        <dbReference type="ARBA" id="ARBA00007523"/>
    </source>
</evidence>
<evidence type="ECO:0000313" key="8">
    <source>
        <dbReference type="Proteomes" id="UP001062223"/>
    </source>
</evidence>
<dbReference type="Pfam" id="PF01512">
    <property type="entry name" value="Complex1_51K"/>
    <property type="match status" value="1"/>
</dbReference>
<dbReference type="KEGG" id="cpoi:OE229_08400"/>
<keyword evidence="2" id="KW-0004">4Fe-4S</keyword>
<dbReference type="InterPro" id="IPR037225">
    <property type="entry name" value="Nuo51_FMN-bd_sf"/>
</dbReference>
<dbReference type="Proteomes" id="UP001062223">
    <property type="component" value="Chromosome"/>
</dbReference>
<evidence type="ECO:0000256" key="4">
    <source>
        <dbReference type="ARBA" id="ARBA00023004"/>
    </source>
</evidence>
<evidence type="ECO:0000259" key="6">
    <source>
        <dbReference type="SMART" id="SM00928"/>
    </source>
</evidence>
<name>A0A9Q9PC50_9MICO</name>
<evidence type="ECO:0000256" key="5">
    <source>
        <dbReference type="ARBA" id="ARBA00023014"/>
    </source>
</evidence>
<organism evidence="7 8">
    <name type="scientific">Curtobacterium poinsettiae</name>
    <dbReference type="NCBI Taxonomy" id="159612"/>
    <lineage>
        <taxon>Bacteria</taxon>
        <taxon>Bacillati</taxon>
        <taxon>Actinomycetota</taxon>
        <taxon>Actinomycetes</taxon>
        <taxon>Micrococcales</taxon>
        <taxon>Microbacteriaceae</taxon>
        <taxon>Curtobacterium</taxon>
    </lineage>
</organism>